<reference evidence="2" key="1">
    <citation type="submission" date="2018-05" db="EMBL/GenBank/DDBJ databases">
        <authorList>
            <person name="Lanie J.A."/>
            <person name="Ng W.-L."/>
            <person name="Kazmierczak K.M."/>
            <person name="Andrzejewski T.M."/>
            <person name="Davidsen T.M."/>
            <person name="Wayne K.J."/>
            <person name="Tettelin H."/>
            <person name="Glass J.I."/>
            <person name="Rusch D."/>
            <person name="Podicherti R."/>
            <person name="Tsui H.-C.T."/>
            <person name="Winkler M.E."/>
        </authorList>
    </citation>
    <scope>NUCLEOTIDE SEQUENCE</scope>
</reference>
<dbReference type="EMBL" id="UINC01227360">
    <property type="protein sequence ID" value="SVE58203.1"/>
    <property type="molecule type" value="Genomic_DNA"/>
</dbReference>
<protein>
    <recommendedName>
        <fullName evidence="1">Amidohydrolase 3 domain-containing protein</fullName>
    </recommendedName>
</protein>
<dbReference type="Gene3D" id="3.20.20.140">
    <property type="entry name" value="Metal-dependent hydrolases"/>
    <property type="match status" value="1"/>
</dbReference>
<organism evidence="2">
    <name type="scientific">marine metagenome</name>
    <dbReference type="NCBI Taxonomy" id="408172"/>
    <lineage>
        <taxon>unclassified sequences</taxon>
        <taxon>metagenomes</taxon>
        <taxon>ecological metagenomes</taxon>
    </lineage>
</organism>
<dbReference type="AlphaFoldDB" id="A0A383EP18"/>
<dbReference type="Gene3D" id="2.30.40.10">
    <property type="entry name" value="Urease, subunit C, domain 1"/>
    <property type="match status" value="1"/>
</dbReference>
<sequence>MVGSDSIPIGSFPHPRAFGTFPRILGRLRRRHDYPIEQLIQRMTENPARRFGITGRGVIKPGNFADLVVFDESRIDDRATFENPRATAVGIEHVTVNGQLSLTNGKCTGALAGEAVP</sequence>
<dbReference type="Pfam" id="PF07969">
    <property type="entry name" value="Amidohydro_3"/>
    <property type="match status" value="1"/>
</dbReference>
<feature type="domain" description="Amidohydrolase 3" evidence="1">
    <location>
        <begin position="2"/>
        <end position="99"/>
    </location>
</feature>
<gene>
    <name evidence="2" type="ORF">METZ01_LOCUS511057</name>
</gene>
<dbReference type="SUPFAM" id="SSF51338">
    <property type="entry name" value="Composite domain of metallo-dependent hydrolases"/>
    <property type="match status" value="1"/>
</dbReference>
<dbReference type="InterPro" id="IPR011059">
    <property type="entry name" value="Metal-dep_hydrolase_composite"/>
</dbReference>
<dbReference type="GO" id="GO:0016810">
    <property type="term" value="F:hydrolase activity, acting on carbon-nitrogen (but not peptide) bonds"/>
    <property type="evidence" value="ECO:0007669"/>
    <property type="project" value="InterPro"/>
</dbReference>
<accession>A0A383EP18</accession>
<dbReference type="InterPro" id="IPR013108">
    <property type="entry name" value="Amidohydro_3"/>
</dbReference>
<dbReference type="InterPro" id="IPR032466">
    <property type="entry name" value="Metal_Hydrolase"/>
</dbReference>
<proteinExistence type="predicted"/>
<dbReference type="SUPFAM" id="SSF51556">
    <property type="entry name" value="Metallo-dependent hydrolases"/>
    <property type="match status" value="1"/>
</dbReference>
<evidence type="ECO:0000313" key="2">
    <source>
        <dbReference type="EMBL" id="SVE58203.1"/>
    </source>
</evidence>
<evidence type="ECO:0000259" key="1">
    <source>
        <dbReference type="Pfam" id="PF07969"/>
    </source>
</evidence>
<name>A0A383EP18_9ZZZZ</name>